<gene>
    <name evidence="1" type="ORF">PAPYR_2798</name>
</gene>
<comment type="caution">
    <text evidence="1">The sequence shown here is derived from an EMBL/GenBank/DDBJ whole genome shotgun (WGS) entry which is preliminary data.</text>
</comment>
<proteinExistence type="predicted"/>
<dbReference type="Proteomes" id="UP001141327">
    <property type="component" value="Unassembled WGS sequence"/>
</dbReference>
<reference evidence="1" key="1">
    <citation type="journal article" date="2022" name="bioRxiv">
        <title>Genomics of Preaxostyla Flagellates Illuminates Evolutionary Transitions and the Path Towards Mitochondrial Loss.</title>
        <authorList>
            <person name="Novak L.V.F."/>
            <person name="Treitli S.C."/>
            <person name="Pyrih J."/>
            <person name="Halakuc P."/>
            <person name="Pipaliya S.V."/>
            <person name="Vacek V."/>
            <person name="Brzon O."/>
            <person name="Soukal P."/>
            <person name="Eme L."/>
            <person name="Dacks J.B."/>
            <person name="Karnkowska A."/>
            <person name="Elias M."/>
            <person name="Hampl V."/>
        </authorList>
    </citation>
    <scope>NUCLEOTIDE SEQUENCE</scope>
    <source>
        <strain evidence="1">RCP-MX</strain>
    </source>
</reference>
<evidence type="ECO:0000313" key="2">
    <source>
        <dbReference type="Proteomes" id="UP001141327"/>
    </source>
</evidence>
<protein>
    <submittedName>
        <fullName evidence="1">Uncharacterized protein</fullName>
    </submittedName>
</protein>
<dbReference type="PANTHER" id="PTHR16134">
    <property type="entry name" value="F-BOX/TPR REPEAT PROTEIN POF3"/>
    <property type="match status" value="1"/>
</dbReference>
<accession>A0ABQ8UTA2</accession>
<name>A0ABQ8UTA2_9EUKA</name>
<dbReference type="SUPFAM" id="SSF52047">
    <property type="entry name" value="RNI-like"/>
    <property type="match status" value="1"/>
</dbReference>
<evidence type="ECO:0000313" key="1">
    <source>
        <dbReference type="EMBL" id="KAJ4460952.1"/>
    </source>
</evidence>
<keyword evidence="2" id="KW-1185">Reference proteome</keyword>
<dbReference type="EMBL" id="JAPMOS010000010">
    <property type="protein sequence ID" value="KAJ4460952.1"/>
    <property type="molecule type" value="Genomic_DNA"/>
</dbReference>
<dbReference type="Gene3D" id="3.80.10.10">
    <property type="entry name" value="Ribonuclease Inhibitor"/>
    <property type="match status" value="2"/>
</dbReference>
<organism evidence="1 2">
    <name type="scientific">Paratrimastix pyriformis</name>
    <dbReference type="NCBI Taxonomy" id="342808"/>
    <lineage>
        <taxon>Eukaryota</taxon>
        <taxon>Metamonada</taxon>
        <taxon>Preaxostyla</taxon>
        <taxon>Paratrimastigidae</taxon>
        <taxon>Paratrimastix</taxon>
    </lineage>
</organism>
<dbReference type="InterPro" id="IPR032675">
    <property type="entry name" value="LRR_dom_sf"/>
</dbReference>
<sequence length="782" mass="84855">MNFFFSLHHLASPQQQQHSKSLDLPMGLLPPDLLLALVAAASFPLQAYCQLIGLTHGIRTAIRGAPRVLSFQCPVLLDDDDCRDVDRYCMTPCLPADALAAIVGPCKGLVRLTLPNNNRHHPSVLGCGLFDGMKNPEALEAWAEEAFGGHSQLAVLEIPGAATFGPAICSILRHLPGLEEFHYLQARPLHPRVLEALAASCPKLRVLHLTRDLLVWNHGQDFKALKPLAGTLRELIIPDMDLVAGHLSSLIAGLPFLERLEVKGGDFSLLRPVGQHLVHLTTGTLLNLQGLYQAGLCCLESLTSEASSRDDITLAPVMAACRDTLRSLSFQTTMDLAPDRGLLAELGGLTHLTRLRLTLRSYGGTLSAVLAALPPGLLEYQLESLSLELSREARTFQLTSRSLREVELSLSLHDSGTLGVACPSLEVLTLPVVRCHPYGLVLDCPHLRSLKRLHGQHNLDQSTAMPELVEVCAVHEYNPSLDPAWLPQLVAWAPRLRHLSHVAVSQAMLSLLFSGCPSLVSLRSIHIHLPLTATNPPTFLLRLPEQLEALDGSVYAEGWRGTGFAELRVEAPGLRALHLGVPPQVQPTLVCPALVALALTADCSPPFALAEGTDPPLRSFRLEYCSIRPSNTTTIASLLAFLTRHGSHLQRVSLSNRQRSPRAWSKLATALGQLPRLVSLELDGVPTADIVLACPRLSHLAIHPALPTLGEMDPLVGLRSLVLDCPRLEELKAPFGAQLERFELVGEASGSGHINFIGGAEGPWKERLQGRFPSASLSSSFW</sequence>
<dbReference type="PANTHER" id="PTHR16134:SF119">
    <property type="entry name" value="AT02038P-RELATED"/>
    <property type="match status" value="1"/>
</dbReference>